<dbReference type="GO" id="GO:0016740">
    <property type="term" value="F:transferase activity"/>
    <property type="evidence" value="ECO:0007669"/>
    <property type="project" value="UniProtKB-KW"/>
</dbReference>
<dbReference type="Gene3D" id="3.40.250.10">
    <property type="entry name" value="Rhodanese-like domain"/>
    <property type="match status" value="2"/>
</dbReference>
<dbReference type="InterPro" id="IPR051126">
    <property type="entry name" value="Thiosulfate_sulfurtransferase"/>
</dbReference>
<dbReference type="SUPFAM" id="SSF52821">
    <property type="entry name" value="Rhodanese/Cell cycle control phosphatase"/>
    <property type="match status" value="2"/>
</dbReference>
<dbReference type="EC" id="2.8.1.-" evidence="3"/>
<comment type="caution">
    <text evidence="3">The sequence shown here is derived from an EMBL/GenBank/DDBJ whole genome shotgun (WGS) entry which is preliminary data.</text>
</comment>
<keyword evidence="1" id="KW-0677">Repeat</keyword>
<dbReference type="PROSITE" id="PS50206">
    <property type="entry name" value="RHODANESE_3"/>
    <property type="match status" value="2"/>
</dbReference>
<feature type="domain" description="Rhodanese" evidence="2">
    <location>
        <begin position="182"/>
        <end position="266"/>
    </location>
</feature>
<dbReference type="EMBL" id="JBHUIX010000009">
    <property type="protein sequence ID" value="MFD2174000.1"/>
    <property type="molecule type" value="Genomic_DNA"/>
</dbReference>
<dbReference type="PANTHER" id="PTHR43855">
    <property type="entry name" value="THIOSULFATE SULFURTRANSFERASE"/>
    <property type="match status" value="1"/>
</dbReference>
<gene>
    <name evidence="3" type="ORF">ACFSM0_07860</name>
</gene>
<dbReference type="Proteomes" id="UP001597413">
    <property type="component" value="Unassembled WGS sequence"/>
</dbReference>
<organism evidence="3 4">
    <name type="scientific">Rhodobacter lacus</name>
    <dbReference type="NCBI Taxonomy" id="1641972"/>
    <lineage>
        <taxon>Bacteria</taxon>
        <taxon>Pseudomonadati</taxon>
        <taxon>Pseudomonadota</taxon>
        <taxon>Alphaproteobacteria</taxon>
        <taxon>Rhodobacterales</taxon>
        <taxon>Rhodobacter group</taxon>
        <taxon>Rhodobacter</taxon>
    </lineage>
</organism>
<evidence type="ECO:0000259" key="2">
    <source>
        <dbReference type="PROSITE" id="PS50206"/>
    </source>
</evidence>
<dbReference type="RefSeq" id="WP_377389004.1">
    <property type="nucleotide sequence ID" value="NZ_JBHUIX010000009.1"/>
</dbReference>
<keyword evidence="3" id="KW-0808">Transferase</keyword>
<dbReference type="Pfam" id="PF00581">
    <property type="entry name" value="Rhodanese"/>
    <property type="match status" value="2"/>
</dbReference>
<proteinExistence type="predicted"/>
<dbReference type="PANTHER" id="PTHR43855:SF1">
    <property type="entry name" value="THIOSULFATE SULFURTRANSFERASE"/>
    <property type="match status" value="1"/>
</dbReference>
<dbReference type="SMART" id="SM00450">
    <property type="entry name" value="RHOD"/>
    <property type="match status" value="2"/>
</dbReference>
<dbReference type="InterPro" id="IPR001763">
    <property type="entry name" value="Rhodanese-like_dom"/>
</dbReference>
<evidence type="ECO:0000313" key="3">
    <source>
        <dbReference type="EMBL" id="MFD2174000.1"/>
    </source>
</evidence>
<dbReference type="CDD" id="cd01449">
    <property type="entry name" value="TST_Repeat_2"/>
    <property type="match status" value="1"/>
</dbReference>
<evidence type="ECO:0000313" key="4">
    <source>
        <dbReference type="Proteomes" id="UP001597413"/>
    </source>
</evidence>
<reference evidence="4" key="1">
    <citation type="journal article" date="2019" name="Int. J. Syst. Evol. Microbiol.">
        <title>The Global Catalogue of Microorganisms (GCM) 10K type strain sequencing project: providing services to taxonomists for standard genome sequencing and annotation.</title>
        <authorList>
            <consortium name="The Broad Institute Genomics Platform"/>
            <consortium name="The Broad Institute Genome Sequencing Center for Infectious Disease"/>
            <person name="Wu L."/>
            <person name="Ma J."/>
        </authorList>
    </citation>
    <scope>NUCLEOTIDE SEQUENCE [LARGE SCALE GENOMIC DNA]</scope>
    <source>
        <strain evidence="4">CCUG 55131</strain>
    </source>
</reference>
<keyword evidence="4" id="KW-1185">Reference proteome</keyword>
<accession>A0ABW5A838</accession>
<sequence length="268" mass="28942">MIVTAAALKALLSSGDYIPVDTRAEEDYRAASLPGAVNLDVYSYFIPESSEEGVARMAAGAQEAFARLGLDGARKPVFFEQKTGMVAPRGLWFHELAGFEGGMILDGGIEAWLIAGGETAPGTGAPEAITHGAAPAAQFRRDLVATTEDVLHHTERGTEIFDVRRPTEYDGSFVHACCARPGRIPGAHFAFYEDMLSEGYYRSAEEIAEIARNAGLAPEDSIITYCHRGARAATALYGLRRAGFDKVRIYTGSWHEWAGRADLPIEIG</sequence>
<evidence type="ECO:0000256" key="1">
    <source>
        <dbReference type="ARBA" id="ARBA00022737"/>
    </source>
</evidence>
<feature type="domain" description="Rhodanese" evidence="2">
    <location>
        <begin position="13"/>
        <end position="121"/>
    </location>
</feature>
<protein>
    <submittedName>
        <fullName evidence="3">Sulfurtransferase</fullName>
        <ecNumber evidence="3">2.8.1.-</ecNumber>
    </submittedName>
</protein>
<dbReference type="InterPro" id="IPR036873">
    <property type="entry name" value="Rhodanese-like_dom_sf"/>
</dbReference>
<name>A0ABW5A838_9RHOB</name>